<dbReference type="Gene3D" id="2.40.110.20">
    <property type="match status" value="1"/>
</dbReference>
<evidence type="ECO:0000259" key="7">
    <source>
        <dbReference type="Pfam" id="PF02770"/>
    </source>
</evidence>
<dbReference type="InterPro" id="IPR036250">
    <property type="entry name" value="AcylCo_DH-like_C"/>
</dbReference>
<dbReference type="InterPro" id="IPR009100">
    <property type="entry name" value="AcylCoA_DH/oxidase_NM_dom_sf"/>
</dbReference>
<dbReference type="PANTHER" id="PTHR42707">
    <property type="entry name" value="ACYL-COA DEHYDROGENASE"/>
    <property type="match status" value="1"/>
</dbReference>
<reference evidence="8 9" key="1">
    <citation type="submission" date="2015-05" db="EMBL/GenBank/DDBJ databases">
        <title>Distinctive expansion of gene families associated with plant cell wall degradation and secondary metabolism in the genomes of grapevine trunk pathogens.</title>
        <authorList>
            <person name="Lawrence D.P."/>
            <person name="Travadon R."/>
            <person name="Rolshausen P.E."/>
            <person name="Baumgartner K."/>
        </authorList>
    </citation>
    <scope>NUCLEOTIDE SEQUENCE [LARGE SCALE GENOMIC DNA]</scope>
    <source>
        <strain evidence="8">UCRPC4</strain>
    </source>
</reference>
<dbReference type="AlphaFoldDB" id="A0A0G2HAK5"/>
<dbReference type="OrthoDB" id="10251155at2759"/>
<dbReference type="SUPFAM" id="SSF56645">
    <property type="entry name" value="Acyl-CoA dehydrogenase NM domain-like"/>
    <property type="match status" value="1"/>
</dbReference>
<evidence type="ECO:0000259" key="6">
    <source>
        <dbReference type="Pfam" id="PF00441"/>
    </source>
</evidence>
<feature type="domain" description="Acyl-CoA oxidase/dehydrogenase middle" evidence="7">
    <location>
        <begin position="131"/>
        <end position="248"/>
    </location>
</feature>
<dbReference type="SUPFAM" id="SSF47203">
    <property type="entry name" value="Acyl-CoA dehydrogenase C-terminal domain-like"/>
    <property type="match status" value="1"/>
</dbReference>
<evidence type="ECO:0000256" key="3">
    <source>
        <dbReference type="ARBA" id="ARBA00022827"/>
    </source>
</evidence>
<dbReference type="PANTHER" id="PTHR42707:SF2">
    <property type="entry name" value="ACD11 DEHYDROGENASE"/>
    <property type="match status" value="1"/>
</dbReference>
<evidence type="ECO:0000256" key="1">
    <source>
        <dbReference type="ARBA" id="ARBA00009347"/>
    </source>
</evidence>
<evidence type="ECO:0000256" key="5">
    <source>
        <dbReference type="SAM" id="MobiDB-lite"/>
    </source>
</evidence>
<protein>
    <submittedName>
        <fullName evidence="8">Putative acyldehydrogenase</fullName>
    </submittedName>
</protein>
<reference evidence="8 9" key="2">
    <citation type="submission" date="2015-05" db="EMBL/GenBank/DDBJ databases">
        <authorList>
            <person name="Morales-Cruz A."/>
            <person name="Amrine K.C."/>
            <person name="Cantu D."/>
        </authorList>
    </citation>
    <scope>NUCLEOTIDE SEQUENCE [LARGE SCALE GENOMIC DNA]</scope>
    <source>
        <strain evidence="8">UCRPC4</strain>
    </source>
</reference>
<comment type="caution">
    <text evidence="8">The sequence shown here is derived from an EMBL/GenBank/DDBJ whole genome shotgun (WGS) entry which is preliminary data.</text>
</comment>
<dbReference type="Pfam" id="PF00441">
    <property type="entry name" value="Acyl-CoA_dh_1"/>
    <property type="match status" value="1"/>
</dbReference>
<evidence type="ECO:0000256" key="2">
    <source>
        <dbReference type="ARBA" id="ARBA00022630"/>
    </source>
</evidence>
<evidence type="ECO:0000313" key="8">
    <source>
        <dbReference type="EMBL" id="KKY25620.1"/>
    </source>
</evidence>
<evidence type="ECO:0000313" key="9">
    <source>
        <dbReference type="Proteomes" id="UP000053317"/>
    </source>
</evidence>
<name>A0A0G2HAK5_PHACM</name>
<dbReference type="InterPro" id="IPR052904">
    <property type="entry name" value="Acyl-CoA_dehydrogenase-like"/>
</dbReference>
<evidence type="ECO:0000256" key="4">
    <source>
        <dbReference type="RuleBase" id="RU362125"/>
    </source>
</evidence>
<dbReference type="EMBL" id="LCWF01000040">
    <property type="protein sequence ID" value="KKY25620.1"/>
    <property type="molecule type" value="Genomic_DNA"/>
</dbReference>
<comment type="similarity">
    <text evidence="1 4">Belongs to the acyl-CoA dehydrogenase family.</text>
</comment>
<keyword evidence="3 4" id="KW-0274">FAD</keyword>
<gene>
    <name evidence="8" type="ORF">UCRPC4_g01691</name>
</gene>
<accession>A0A0G2HAK5</accession>
<sequence>MRKPNAPSLHPLTTFGEENRVNPLRTGEGWRKLKDIGISAGIVAHGYGHSGPGQSGTTWNKRVVQFATIHLWAGSAALTTCPAAMTDGAAVLLGRHLSDPEGDQPGRSNVLQGAYRRLISFDPTEAWTSGQWMTERTGGSDVSQTESRASRLDENGLTADFTAFNSDEDGVGMPLGPWRVDGFKWFSSATDADMVVLLARTSKGISTFYAPMRRKCGSQIVLNGVRMVRLKEKLGTKGLPTAEVEIKGMRAWLIGEEGRGVKEISAVLNSTRLWTASGAVGYWTRGLAVARAYSRVRIVKGALLTENKQHVAWMAQETIEYRASAHLIFLGAALQGVGEQISTTTTAGTKARSFLPSRKSEADLLLRVLTPVMKAQCSLAAVDGLRACMEALGGVGYCENNFDGGVMNVARLFRDANVNCIWEGTTSVMAEDLVRALKGREGPAAQQALDGLIKKMLQSSHGFQDETLIISEAWTTFNNDIATANVEELQYRGREILRKLECVLCGCLLMFDATQDSDEVAAAIAKRWIATTLGQGTRNIGGRWKDEIAMDRAIFLSTTLQRAHL</sequence>
<comment type="cofactor">
    <cofactor evidence="4">
        <name>FAD</name>
        <dbReference type="ChEBI" id="CHEBI:57692"/>
    </cofactor>
</comment>
<dbReference type="Gene3D" id="1.20.140.10">
    <property type="entry name" value="Butyryl-CoA Dehydrogenase, subunit A, domain 3"/>
    <property type="match status" value="1"/>
</dbReference>
<dbReference type="Pfam" id="PF02770">
    <property type="entry name" value="Acyl-CoA_dh_M"/>
    <property type="match status" value="1"/>
</dbReference>
<keyword evidence="9" id="KW-1185">Reference proteome</keyword>
<dbReference type="InterPro" id="IPR009075">
    <property type="entry name" value="AcylCo_DH/oxidase_C"/>
</dbReference>
<dbReference type="InterPro" id="IPR006091">
    <property type="entry name" value="Acyl-CoA_Oxase/DH_mid-dom"/>
</dbReference>
<dbReference type="Proteomes" id="UP000053317">
    <property type="component" value="Unassembled WGS sequence"/>
</dbReference>
<proteinExistence type="inferred from homology"/>
<keyword evidence="2 4" id="KW-0285">Flavoprotein</keyword>
<keyword evidence="4" id="KW-0560">Oxidoreductase</keyword>
<dbReference type="GO" id="GO:0003995">
    <property type="term" value="F:acyl-CoA dehydrogenase activity"/>
    <property type="evidence" value="ECO:0007669"/>
    <property type="project" value="TreeGrafter"/>
</dbReference>
<feature type="domain" description="Acyl-CoA dehydrogenase/oxidase C-terminal" evidence="6">
    <location>
        <begin position="258"/>
        <end position="437"/>
    </location>
</feature>
<feature type="region of interest" description="Disordered" evidence="5">
    <location>
        <begin position="1"/>
        <end position="20"/>
    </location>
</feature>
<organism evidence="8 9">
    <name type="scientific">Phaeomoniella chlamydospora</name>
    <name type="common">Phaeoacremonium chlamydosporum</name>
    <dbReference type="NCBI Taxonomy" id="158046"/>
    <lineage>
        <taxon>Eukaryota</taxon>
        <taxon>Fungi</taxon>
        <taxon>Dikarya</taxon>
        <taxon>Ascomycota</taxon>
        <taxon>Pezizomycotina</taxon>
        <taxon>Eurotiomycetes</taxon>
        <taxon>Chaetothyriomycetidae</taxon>
        <taxon>Phaeomoniellales</taxon>
        <taxon>Phaeomoniellaceae</taxon>
        <taxon>Phaeomoniella</taxon>
    </lineage>
</organism>